<dbReference type="AlphaFoldDB" id="A0ABD0L861"/>
<name>A0ABD0L861_9CAEN</name>
<protein>
    <submittedName>
        <fullName evidence="1">Uncharacterized protein</fullName>
    </submittedName>
</protein>
<dbReference type="EMBL" id="JACVVK020000074">
    <property type="protein sequence ID" value="KAK7495589.1"/>
    <property type="molecule type" value="Genomic_DNA"/>
</dbReference>
<sequence>MTNGRCNQQRKRRHKLNDQNLTQTYLQVSGCKTAETVCQQEGSACLNRSRAPSSRRDFKQCFKGIVTGVYMIRVLTSFGLQHQQPRKPHLQVNVNTIPTEGSRAWYEVC</sequence>
<evidence type="ECO:0000313" key="1">
    <source>
        <dbReference type="EMBL" id="KAK7495589.1"/>
    </source>
</evidence>
<proteinExistence type="predicted"/>
<evidence type="ECO:0000313" key="2">
    <source>
        <dbReference type="Proteomes" id="UP001519460"/>
    </source>
</evidence>
<accession>A0ABD0L861</accession>
<reference evidence="1 2" key="1">
    <citation type="journal article" date="2023" name="Sci. Data">
        <title>Genome assembly of the Korean intertidal mud-creeper Batillaria attramentaria.</title>
        <authorList>
            <person name="Patra A.K."/>
            <person name="Ho P.T."/>
            <person name="Jun S."/>
            <person name="Lee S.J."/>
            <person name="Kim Y."/>
            <person name="Won Y.J."/>
        </authorList>
    </citation>
    <scope>NUCLEOTIDE SEQUENCE [LARGE SCALE GENOMIC DNA]</scope>
    <source>
        <strain evidence="1">Wonlab-2016</strain>
    </source>
</reference>
<gene>
    <name evidence="1" type="ORF">BaRGS_00013287</name>
</gene>
<dbReference type="Proteomes" id="UP001519460">
    <property type="component" value="Unassembled WGS sequence"/>
</dbReference>
<comment type="caution">
    <text evidence="1">The sequence shown here is derived from an EMBL/GenBank/DDBJ whole genome shotgun (WGS) entry which is preliminary data.</text>
</comment>
<organism evidence="1 2">
    <name type="scientific">Batillaria attramentaria</name>
    <dbReference type="NCBI Taxonomy" id="370345"/>
    <lineage>
        <taxon>Eukaryota</taxon>
        <taxon>Metazoa</taxon>
        <taxon>Spiralia</taxon>
        <taxon>Lophotrochozoa</taxon>
        <taxon>Mollusca</taxon>
        <taxon>Gastropoda</taxon>
        <taxon>Caenogastropoda</taxon>
        <taxon>Sorbeoconcha</taxon>
        <taxon>Cerithioidea</taxon>
        <taxon>Batillariidae</taxon>
        <taxon>Batillaria</taxon>
    </lineage>
</organism>
<keyword evidence="2" id="KW-1185">Reference proteome</keyword>